<evidence type="ECO:0000313" key="2">
    <source>
        <dbReference type="EMBL" id="KAK1566367.1"/>
    </source>
</evidence>
<keyword evidence="3" id="KW-1185">Reference proteome</keyword>
<dbReference type="AlphaFoldDB" id="A0AAD8PKS5"/>
<protein>
    <submittedName>
        <fullName evidence="2">Uncharacterized protein</fullName>
    </submittedName>
</protein>
<dbReference type="GeneID" id="85446653"/>
<dbReference type="RefSeq" id="XP_060407540.1">
    <property type="nucleotide sequence ID" value="XM_060562413.1"/>
</dbReference>
<comment type="caution">
    <text evidence="2">The sequence shown here is derived from an EMBL/GenBank/DDBJ whole genome shotgun (WGS) entry which is preliminary data.</text>
</comment>
<sequence>MKFTLTFFLAGLASAAVIQQRTADECATFTPFLAPLCAVSSLATNLLCPFTPLSLTANICQDIDTDCPIHPPTSFFGQLDQLTLRTCRISVFPEFNCMGDSVDSGTLLGKQKTNCIEAPYFDKLVEGGVASDTILPFGFKSVKLVCA</sequence>
<dbReference type="EMBL" id="JAHLJV010000144">
    <property type="protein sequence ID" value="KAK1566367.1"/>
    <property type="molecule type" value="Genomic_DNA"/>
</dbReference>
<reference evidence="2" key="1">
    <citation type="submission" date="2021-06" db="EMBL/GenBank/DDBJ databases">
        <title>Comparative genomics, transcriptomics and evolutionary studies reveal genomic signatures of adaptation to plant cell wall in hemibiotrophic fungi.</title>
        <authorList>
            <consortium name="DOE Joint Genome Institute"/>
            <person name="Baroncelli R."/>
            <person name="Diaz J.F."/>
            <person name="Benocci T."/>
            <person name="Peng M."/>
            <person name="Battaglia E."/>
            <person name="Haridas S."/>
            <person name="Andreopoulos W."/>
            <person name="Labutti K."/>
            <person name="Pangilinan J."/>
            <person name="Floch G.L."/>
            <person name="Makela M.R."/>
            <person name="Henrissat B."/>
            <person name="Grigoriev I.V."/>
            <person name="Crouch J.A."/>
            <person name="De Vries R.P."/>
            <person name="Sukno S.A."/>
            <person name="Thon M.R."/>
        </authorList>
    </citation>
    <scope>NUCLEOTIDE SEQUENCE</scope>
    <source>
        <strain evidence="2">CBS 125086</strain>
    </source>
</reference>
<organism evidence="2 3">
    <name type="scientific">Colletotrichum navitas</name>
    <dbReference type="NCBI Taxonomy" id="681940"/>
    <lineage>
        <taxon>Eukaryota</taxon>
        <taxon>Fungi</taxon>
        <taxon>Dikarya</taxon>
        <taxon>Ascomycota</taxon>
        <taxon>Pezizomycotina</taxon>
        <taxon>Sordariomycetes</taxon>
        <taxon>Hypocreomycetidae</taxon>
        <taxon>Glomerellales</taxon>
        <taxon>Glomerellaceae</taxon>
        <taxon>Colletotrichum</taxon>
        <taxon>Colletotrichum graminicola species complex</taxon>
    </lineage>
</organism>
<name>A0AAD8PKS5_9PEZI</name>
<keyword evidence="1" id="KW-0732">Signal</keyword>
<gene>
    <name evidence="2" type="ORF">LY79DRAFT_644062</name>
</gene>
<evidence type="ECO:0000256" key="1">
    <source>
        <dbReference type="SAM" id="SignalP"/>
    </source>
</evidence>
<accession>A0AAD8PKS5</accession>
<feature type="chain" id="PRO_5041947194" evidence="1">
    <location>
        <begin position="16"/>
        <end position="147"/>
    </location>
</feature>
<dbReference type="Proteomes" id="UP001230504">
    <property type="component" value="Unassembled WGS sequence"/>
</dbReference>
<evidence type="ECO:0000313" key="3">
    <source>
        <dbReference type="Proteomes" id="UP001230504"/>
    </source>
</evidence>
<feature type="signal peptide" evidence="1">
    <location>
        <begin position="1"/>
        <end position="15"/>
    </location>
</feature>
<proteinExistence type="predicted"/>